<feature type="transmembrane region" description="Helical" evidence="5">
    <location>
        <begin position="269"/>
        <end position="293"/>
    </location>
</feature>
<keyword evidence="3 5" id="KW-1133">Transmembrane helix</keyword>
<evidence type="ECO:0000256" key="2">
    <source>
        <dbReference type="ARBA" id="ARBA00022692"/>
    </source>
</evidence>
<keyword evidence="8" id="KW-1185">Reference proteome</keyword>
<dbReference type="EMBL" id="JBBJBU010000010">
    <property type="protein sequence ID" value="KAK7203784.1"/>
    <property type="molecule type" value="Genomic_DNA"/>
</dbReference>
<name>A0ABR1F1Q8_9ASCO</name>
<feature type="transmembrane region" description="Helical" evidence="5">
    <location>
        <begin position="320"/>
        <end position="339"/>
    </location>
</feature>
<evidence type="ECO:0000259" key="6">
    <source>
        <dbReference type="PROSITE" id="PS51380"/>
    </source>
</evidence>
<dbReference type="Proteomes" id="UP001498771">
    <property type="component" value="Unassembled WGS sequence"/>
</dbReference>
<evidence type="ECO:0000256" key="4">
    <source>
        <dbReference type="ARBA" id="ARBA00023136"/>
    </source>
</evidence>
<dbReference type="InterPro" id="IPR004342">
    <property type="entry name" value="EXS_C"/>
</dbReference>
<evidence type="ECO:0000313" key="7">
    <source>
        <dbReference type="EMBL" id="KAK7203784.1"/>
    </source>
</evidence>
<dbReference type="PANTHER" id="PTHR10783:SF46">
    <property type="entry name" value="PROTEIN ERD1 HOMOLOG 2"/>
    <property type="match status" value="1"/>
</dbReference>
<dbReference type="RefSeq" id="XP_064766817.1">
    <property type="nucleotide sequence ID" value="XM_064913218.1"/>
</dbReference>
<proteinExistence type="predicted"/>
<gene>
    <name evidence="7" type="ORF">BZA70DRAFT_282089</name>
</gene>
<keyword evidence="4 5" id="KW-0472">Membrane</keyword>
<feature type="transmembrane region" description="Helical" evidence="5">
    <location>
        <begin position="78"/>
        <end position="102"/>
    </location>
</feature>
<feature type="transmembrane region" description="Helical" evidence="5">
    <location>
        <begin position="34"/>
        <end position="57"/>
    </location>
</feature>
<evidence type="ECO:0000313" key="8">
    <source>
        <dbReference type="Proteomes" id="UP001498771"/>
    </source>
</evidence>
<evidence type="ECO:0000256" key="3">
    <source>
        <dbReference type="ARBA" id="ARBA00022989"/>
    </source>
</evidence>
<feature type="transmembrane region" description="Helical" evidence="5">
    <location>
        <begin position="108"/>
        <end position="132"/>
    </location>
</feature>
<evidence type="ECO:0000256" key="1">
    <source>
        <dbReference type="ARBA" id="ARBA00004141"/>
    </source>
</evidence>
<feature type="domain" description="EXS" evidence="6">
    <location>
        <begin position="200"/>
        <end position="405"/>
    </location>
</feature>
<protein>
    <submittedName>
        <fullName evidence="7">EXS family-domain-containing protein</fullName>
    </submittedName>
</protein>
<reference evidence="7 8" key="1">
    <citation type="submission" date="2024-03" db="EMBL/GenBank/DDBJ databases">
        <title>Genome-scale model development and genomic sequencing of the oleaginous clade Lipomyces.</title>
        <authorList>
            <consortium name="Lawrence Berkeley National Laboratory"/>
            <person name="Czajka J.J."/>
            <person name="Han Y."/>
            <person name="Kim J."/>
            <person name="Mondo S.J."/>
            <person name="Hofstad B.A."/>
            <person name="Robles A."/>
            <person name="Haridas S."/>
            <person name="Riley R."/>
            <person name="LaButti K."/>
            <person name="Pangilinan J."/>
            <person name="Andreopoulos W."/>
            <person name="Lipzen A."/>
            <person name="Yan J."/>
            <person name="Wang M."/>
            <person name="Ng V."/>
            <person name="Grigoriev I.V."/>
            <person name="Spatafora J.W."/>
            <person name="Magnuson J.K."/>
            <person name="Baker S.E."/>
            <person name="Pomraning K.R."/>
        </authorList>
    </citation>
    <scope>NUCLEOTIDE SEQUENCE [LARGE SCALE GENOMIC DNA]</scope>
    <source>
        <strain evidence="7 8">Phaff 52-87</strain>
    </source>
</reference>
<dbReference type="GeneID" id="90038730"/>
<evidence type="ECO:0000256" key="5">
    <source>
        <dbReference type="SAM" id="Phobius"/>
    </source>
</evidence>
<dbReference type="PROSITE" id="PS51380">
    <property type="entry name" value="EXS"/>
    <property type="match status" value="1"/>
</dbReference>
<accession>A0ABR1F1Q8</accession>
<sequence length="405" mass="45931">MSDASAASSPDGAHAASAGMSALTEDLFSAYFPLPYRVVATIIIGVWGWAFVLHTLTRLQINVESLLRFNQKHNSPPLYQIVYQIGTMLLVVYSATTALLWIAGTHEFTFTVFGFDILPFLCFASIPVIFMFPGHHGHRSSRNRFMSTLKRISFGGLDAETRFADIITADALTSYSKVLADGWIMVCMVLCGRSVAAIPDRTCGGEWVAPMIISIPYLIRLRQCLTDFMRSNMQDYAHLLNAAKYSTTFPVIILSVVKHKYDNSEGATYVGALIIYDLWILSMLANSIFSFCWDVHKDWDLTIFVPASKRPEMAHRGLRPITYFPASFYYLAVVLDLGLRFTWSLKLSPHLYFFNDFEGGVFVLEVMELFRRWIWLFLRIETEWIRATGAGMRVPLPMSELRPKD</sequence>
<dbReference type="PANTHER" id="PTHR10783">
    <property type="entry name" value="XENOTROPIC AND POLYTROPIC RETROVIRUS RECEPTOR 1-RELATED"/>
    <property type="match status" value="1"/>
</dbReference>
<comment type="caution">
    <text evidence="7">The sequence shown here is derived from an EMBL/GenBank/DDBJ whole genome shotgun (WGS) entry which is preliminary data.</text>
</comment>
<organism evidence="7 8">
    <name type="scientific">Myxozyma melibiosi</name>
    <dbReference type="NCBI Taxonomy" id="54550"/>
    <lineage>
        <taxon>Eukaryota</taxon>
        <taxon>Fungi</taxon>
        <taxon>Dikarya</taxon>
        <taxon>Ascomycota</taxon>
        <taxon>Saccharomycotina</taxon>
        <taxon>Lipomycetes</taxon>
        <taxon>Lipomycetales</taxon>
        <taxon>Lipomycetaceae</taxon>
        <taxon>Myxozyma</taxon>
    </lineage>
</organism>
<dbReference type="Pfam" id="PF03124">
    <property type="entry name" value="EXS"/>
    <property type="match status" value="1"/>
</dbReference>
<keyword evidence="2 5" id="KW-0812">Transmembrane</keyword>
<comment type="subcellular location">
    <subcellularLocation>
        <location evidence="1">Membrane</location>
        <topology evidence="1">Multi-pass membrane protein</topology>
    </subcellularLocation>
</comment>